<comment type="caution">
    <text evidence="3">The sequence shown here is derived from an EMBL/GenBank/DDBJ whole genome shotgun (WGS) entry which is preliminary data.</text>
</comment>
<dbReference type="EMBL" id="WJQU01002494">
    <property type="protein sequence ID" value="KAJ6632796.1"/>
    <property type="molecule type" value="Genomic_DNA"/>
</dbReference>
<gene>
    <name evidence="3" type="ORF">Bhyg_16458</name>
</gene>
<name>A0A9Q0MKA7_9DIPT</name>
<dbReference type="PROSITE" id="PS51379">
    <property type="entry name" value="4FE4S_FER_2"/>
    <property type="match status" value="1"/>
</dbReference>
<feature type="domain" description="4Fe-4S ferredoxin-type" evidence="2">
    <location>
        <begin position="85"/>
        <end position="119"/>
    </location>
</feature>
<accession>A0A9Q0MKA7</accession>
<dbReference type="AlphaFoldDB" id="A0A9Q0MKA7"/>
<keyword evidence="1" id="KW-0732">Signal</keyword>
<dbReference type="InterPro" id="IPR017896">
    <property type="entry name" value="4Fe4S_Fe-S-bd"/>
</dbReference>
<protein>
    <recommendedName>
        <fullName evidence="2">4Fe-4S ferredoxin-type domain-containing protein</fullName>
    </recommendedName>
</protein>
<feature type="non-terminal residue" evidence="3">
    <location>
        <position position="1"/>
    </location>
</feature>
<organism evidence="3 4">
    <name type="scientific">Pseudolycoriella hygida</name>
    <dbReference type="NCBI Taxonomy" id="35572"/>
    <lineage>
        <taxon>Eukaryota</taxon>
        <taxon>Metazoa</taxon>
        <taxon>Ecdysozoa</taxon>
        <taxon>Arthropoda</taxon>
        <taxon>Hexapoda</taxon>
        <taxon>Insecta</taxon>
        <taxon>Pterygota</taxon>
        <taxon>Neoptera</taxon>
        <taxon>Endopterygota</taxon>
        <taxon>Diptera</taxon>
        <taxon>Nematocera</taxon>
        <taxon>Sciaroidea</taxon>
        <taxon>Sciaridae</taxon>
        <taxon>Pseudolycoriella</taxon>
    </lineage>
</organism>
<evidence type="ECO:0000313" key="4">
    <source>
        <dbReference type="Proteomes" id="UP001151699"/>
    </source>
</evidence>
<evidence type="ECO:0000313" key="3">
    <source>
        <dbReference type="EMBL" id="KAJ6632796.1"/>
    </source>
</evidence>
<dbReference type="Proteomes" id="UP001151699">
    <property type="component" value="Unassembled WGS sequence"/>
</dbReference>
<reference evidence="3" key="1">
    <citation type="submission" date="2022-07" db="EMBL/GenBank/DDBJ databases">
        <authorList>
            <person name="Trinca V."/>
            <person name="Uliana J.V.C."/>
            <person name="Torres T.T."/>
            <person name="Ward R.J."/>
            <person name="Monesi N."/>
        </authorList>
    </citation>
    <scope>NUCLEOTIDE SEQUENCE</scope>
    <source>
        <strain evidence="3">HSMRA1968</strain>
        <tissue evidence="3">Whole embryos</tissue>
    </source>
</reference>
<feature type="chain" id="PRO_5040485222" description="4Fe-4S ferredoxin-type domain-containing protein" evidence="1">
    <location>
        <begin position="23"/>
        <end position="123"/>
    </location>
</feature>
<evidence type="ECO:0000256" key="1">
    <source>
        <dbReference type="SAM" id="SignalP"/>
    </source>
</evidence>
<keyword evidence="4" id="KW-1185">Reference proteome</keyword>
<proteinExistence type="predicted"/>
<sequence length="123" mass="13331">MNRKFFVTLLVTLFVQLLPTYSQLTIPPKECIPPKVCPKIICTDGFATKIDSNGCPGCEQCLEKPVKLCKPMFCEGVLCPIGTSSELTILPDGCIGCRICVKCRPPLCPAIACINSTPTQLPN</sequence>
<evidence type="ECO:0000259" key="2">
    <source>
        <dbReference type="PROSITE" id="PS51379"/>
    </source>
</evidence>
<feature type="signal peptide" evidence="1">
    <location>
        <begin position="1"/>
        <end position="22"/>
    </location>
</feature>